<dbReference type="AlphaFoldDB" id="A0A5J6FJT4"/>
<accession>A0A5J6FJT4</accession>
<evidence type="ECO:0000313" key="8">
    <source>
        <dbReference type="Proteomes" id="UP000326178"/>
    </source>
</evidence>
<name>A0A5J6FJT4_9ACTN</name>
<organism evidence="7 8">
    <name type="scientific">Streptomyces nitrosporeus</name>
    <dbReference type="NCBI Taxonomy" id="28894"/>
    <lineage>
        <taxon>Bacteria</taxon>
        <taxon>Bacillati</taxon>
        <taxon>Actinomycetota</taxon>
        <taxon>Actinomycetes</taxon>
        <taxon>Kitasatosporales</taxon>
        <taxon>Streptomycetaceae</taxon>
        <taxon>Streptomyces</taxon>
    </lineage>
</organism>
<comment type="similarity">
    <text evidence="1">Belongs to the peptidase U62 family.</text>
</comment>
<dbReference type="Pfam" id="PF19289">
    <property type="entry name" value="PmbA_TldD_3rd"/>
    <property type="match status" value="1"/>
</dbReference>
<dbReference type="GO" id="GO:0008237">
    <property type="term" value="F:metallopeptidase activity"/>
    <property type="evidence" value="ECO:0007669"/>
    <property type="project" value="UniProtKB-KW"/>
</dbReference>
<keyword evidence="8" id="KW-1185">Reference proteome</keyword>
<gene>
    <name evidence="7" type="ORF">CP967_27250</name>
</gene>
<dbReference type="GO" id="GO:0006508">
    <property type="term" value="P:proteolysis"/>
    <property type="evidence" value="ECO:0007669"/>
    <property type="project" value="UniProtKB-KW"/>
</dbReference>
<evidence type="ECO:0000313" key="7">
    <source>
        <dbReference type="EMBL" id="QEU75180.1"/>
    </source>
</evidence>
<dbReference type="FunFam" id="3.30.2290.10:FF:000003">
    <property type="entry name" value="Zinc-dependent protease, TldD/PmbA family"/>
    <property type="match status" value="1"/>
</dbReference>
<dbReference type="Proteomes" id="UP000326178">
    <property type="component" value="Chromosome"/>
</dbReference>
<dbReference type="Pfam" id="PF01523">
    <property type="entry name" value="PmbA_TldD_1st"/>
    <property type="match status" value="1"/>
</dbReference>
<dbReference type="Gene3D" id="3.30.2290.10">
    <property type="entry name" value="PmbA/TldD superfamily"/>
    <property type="match status" value="1"/>
</dbReference>
<feature type="domain" description="Metalloprotease TldD/E N-terminal" evidence="5">
    <location>
        <begin position="33"/>
        <end position="97"/>
    </location>
</feature>
<evidence type="ECO:0000259" key="6">
    <source>
        <dbReference type="Pfam" id="PF19289"/>
    </source>
</evidence>
<dbReference type="InterPro" id="IPR035068">
    <property type="entry name" value="TldD/PmbA_N"/>
</dbReference>
<evidence type="ECO:0000256" key="4">
    <source>
        <dbReference type="ARBA" id="ARBA00023049"/>
    </source>
</evidence>
<protein>
    <submittedName>
        <fullName evidence="7">TldD/PmbA family protein</fullName>
    </submittedName>
</protein>
<keyword evidence="2" id="KW-0645">Protease</keyword>
<keyword evidence="3" id="KW-0378">Hydrolase</keyword>
<dbReference type="InterPro" id="IPR045569">
    <property type="entry name" value="Metalloprtase-TldD/E_C"/>
</dbReference>
<proteinExistence type="inferred from homology"/>
<dbReference type="SUPFAM" id="SSF111283">
    <property type="entry name" value="Putative modulator of DNA gyrase, PmbA/TldD"/>
    <property type="match status" value="1"/>
</dbReference>
<evidence type="ECO:0000256" key="3">
    <source>
        <dbReference type="ARBA" id="ARBA00022801"/>
    </source>
</evidence>
<feature type="domain" description="Metalloprotease TldD/E C-terminal" evidence="6">
    <location>
        <begin position="253"/>
        <end position="498"/>
    </location>
</feature>
<dbReference type="InterPro" id="IPR036059">
    <property type="entry name" value="TldD/PmbA_sf"/>
</dbReference>
<sequence>MAHEVDQSFLALPLRALADAALARARALGAAHADFRFERVRSASWRLRDARLSGSSDSTDLGYAVRVVHGGAWGFASGVDLTMDAAAKVASQAVAMARLSAKVIAAAGSDEAVELADEPVHGERTWVSAYDVDPFSVPDGEKAERLAEWSSRLLAADGVAHVDASLTAVHENKFYADTAGTVTTQQRVRVHPQLTAVAVDSSTGEFDSMRTIAPPAGRGWEYLTGTGWDWDAELERIPGLLAEKMRAPSVEAGTYDLVVDPSNLWLTIHESIGHATELDRALGYEAAYAGTSFATFDQLGKLAYGSSVMNVTGDRTAEHGLATVGYDDEGVEAQSWDLVRNGTLVGYQTDRRIAKLTGLGRSNGCAYADSPGHVPVQRMANVSLRPDPGGLSTEDLIGGVERGIYVVGDRSWSIDMQRYNFQFTGQRFFRIENGRLAGQLRDVAYQATTTDFWGSMEKVGGPQTYVLGGAFNCGKAQPGQVAAVSHGCPSALFRDVNILNTSQEGGR</sequence>
<dbReference type="OrthoDB" id="9803213at2"/>
<reference evidence="7 8" key="1">
    <citation type="submission" date="2017-09" db="EMBL/GenBank/DDBJ databases">
        <authorList>
            <person name="Lee N."/>
            <person name="Cho B.-K."/>
        </authorList>
    </citation>
    <scope>NUCLEOTIDE SEQUENCE [LARGE SCALE GENOMIC DNA]</scope>
    <source>
        <strain evidence="7 8">ATCC 12769</strain>
    </source>
</reference>
<evidence type="ECO:0000256" key="2">
    <source>
        <dbReference type="ARBA" id="ARBA00022670"/>
    </source>
</evidence>
<dbReference type="PANTHER" id="PTHR30624">
    <property type="entry name" value="UNCHARACTERIZED PROTEIN TLDD AND PMBA"/>
    <property type="match status" value="1"/>
</dbReference>
<dbReference type="GO" id="GO:0005829">
    <property type="term" value="C:cytosol"/>
    <property type="evidence" value="ECO:0007669"/>
    <property type="project" value="TreeGrafter"/>
</dbReference>
<dbReference type="RefSeq" id="WP_150490489.1">
    <property type="nucleotide sequence ID" value="NZ_BMUV01000043.1"/>
</dbReference>
<dbReference type="InterPro" id="IPR051463">
    <property type="entry name" value="Peptidase_U62_metallo"/>
</dbReference>
<dbReference type="PANTHER" id="PTHR30624:SF10">
    <property type="entry name" value="CONSERVED PROTEIN"/>
    <property type="match status" value="1"/>
</dbReference>
<evidence type="ECO:0000256" key="1">
    <source>
        <dbReference type="ARBA" id="ARBA00005836"/>
    </source>
</evidence>
<dbReference type="InterPro" id="IPR002510">
    <property type="entry name" value="Metalloprtase-TldD/E_N"/>
</dbReference>
<dbReference type="EMBL" id="CP023702">
    <property type="protein sequence ID" value="QEU75180.1"/>
    <property type="molecule type" value="Genomic_DNA"/>
</dbReference>
<keyword evidence="4" id="KW-0482">Metalloprotease</keyword>
<evidence type="ECO:0000259" key="5">
    <source>
        <dbReference type="Pfam" id="PF01523"/>
    </source>
</evidence>
<dbReference type="KEGG" id="snk:CP967_27250"/>